<dbReference type="Proteomes" id="UP000712600">
    <property type="component" value="Unassembled WGS sequence"/>
</dbReference>
<comment type="caution">
    <text evidence="2">The sequence shown here is derived from an EMBL/GenBank/DDBJ whole genome shotgun (WGS) entry which is preliminary data.</text>
</comment>
<name>A0A8S9RSN2_BRACR</name>
<protein>
    <submittedName>
        <fullName evidence="2">Uncharacterized protein</fullName>
    </submittedName>
</protein>
<evidence type="ECO:0000313" key="2">
    <source>
        <dbReference type="EMBL" id="KAF3583720.1"/>
    </source>
</evidence>
<keyword evidence="1" id="KW-0732">Signal</keyword>
<feature type="signal peptide" evidence="1">
    <location>
        <begin position="1"/>
        <end position="20"/>
    </location>
</feature>
<reference evidence="2" key="1">
    <citation type="submission" date="2019-12" db="EMBL/GenBank/DDBJ databases">
        <title>Genome sequencing and annotation of Brassica cretica.</title>
        <authorList>
            <person name="Studholme D.J."/>
            <person name="Sarris P."/>
        </authorList>
    </citation>
    <scope>NUCLEOTIDE SEQUENCE</scope>
    <source>
        <strain evidence="2">PFS-109/04</strain>
        <tissue evidence="2">Leaf</tissue>
    </source>
</reference>
<dbReference type="EMBL" id="QGKX02000088">
    <property type="protein sequence ID" value="KAF3583720.1"/>
    <property type="molecule type" value="Genomic_DNA"/>
</dbReference>
<organism evidence="2 3">
    <name type="scientific">Brassica cretica</name>
    <name type="common">Mustard</name>
    <dbReference type="NCBI Taxonomy" id="69181"/>
    <lineage>
        <taxon>Eukaryota</taxon>
        <taxon>Viridiplantae</taxon>
        <taxon>Streptophyta</taxon>
        <taxon>Embryophyta</taxon>
        <taxon>Tracheophyta</taxon>
        <taxon>Spermatophyta</taxon>
        <taxon>Magnoliopsida</taxon>
        <taxon>eudicotyledons</taxon>
        <taxon>Gunneridae</taxon>
        <taxon>Pentapetalae</taxon>
        <taxon>rosids</taxon>
        <taxon>malvids</taxon>
        <taxon>Brassicales</taxon>
        <taxon>Brassicaceae</taxon>
        <taxon>Brassiceae</taxon>
        <taxon>Brassica</taxon>
    </lineage>
</organism>
<sequence length="191" mass="21289">MHAISLEDVIMFCFLWAVRCSSVLCDILGFPGVDWRYKEEAVTRYGGGCGEGVVVLLELKGPKIKLIVMRTKTDFERASSSLRSPQWLWQFRLLVDVFSGGEPIWGSFGDNLFCGELLKDEVLGSSNAKRINNLPVDVEAVPPTILSNPVSRFNCVLAIPHVVLAESITAMSRAYGHTTYEWYVIGMDIIL</sequence>
<accession>A0A8S9RSN2</accession>
<evidence type="ECO:0000313" key="3">
    <source>
        <dbReference type="Proteomes" id="UP000712600"/>
    </source>
</evidence>
<proteinExistence type="predicted"/>
<dbReference type="AlphaFoldDB" id="A0A8S9RSN2"/>
<gene>
    <name evidence="2" type="ORF">F2Q69_00029325</name>
</gene>
<feature type="chain" id="PRO_5035808258" evidence="1">
    <location>
        <begin position="21"/>
        <end position="191"/>
    </location>
</feature>
<evidence type="ECO:0000256" key="1">
    <source>
        <dbReference type="SAM" id="SignalP"/>
    </source>
</evidence>